<comment type="caution">
    <text evidence="2">The sequence shown here is derived from an EMBL/GenBank/DDBJ whole genome shotgun (WGS) entry which is preliminary data.</text>
</comment>
<name>A0AAW1K5K4_SAPOF</name>
<feature type="region of interest" description="Disordered" evidence="1">
    <location>
        <begin position="126"/>
        <end position="180"/>
    </location>
</feature>
<evidence type="ECO:0000313" key="3">
    <source>
        <dbReference type="Proteomes" id="UP001443914"/>
    </source>
</evidence>
<feature type="compositionally biased region" description="Polar residues" evidence="1">
    <location>
        <begin position="150"/>
        <end position="163"/>
    </location>
</feature>
<accession>A0AAW1K5K4</accession>
<dbReference type="PANTHER" id="PTHR34686">
    <property type="entry name" value="MATERNAL EFFECT EMBRYO ARREST PROTEIN"/>
    <property type="match status" value="1"/>
</dbReference>
<keyword evidence="3" id="KW-1185">Reference proteome</keyword>
<feature type="compositionally biased region" description="Basic and acidic residues" evidence="1">
    <location>
        <begin position="167"/>
        <end position="180"/>
    </location>
</feature>
<evidence type="ECO:0000313" key="2">
    <source>
        <dbReference type="EMBL" id="KAK9713586.1"/>
    </source>
</evidence>
<dbReference type="PANTHER" id="PTHR34686:SF1">
    <property type="entry name" value="MATERNAL EFFECT EMBRYO ARREST 59"/>
    <property type="match status" value="1"/>
</dbReference>
<evidence type="ECO:0000256" key="1">
    <source>
        <dbReference type="SAM" id="MobiDB-lite"/>
    </source>
</evidence>
<organism evidence="2 3">
    <name type="scientific">Saponaria officinalis</name>
    <name type="common">Common soapwort</name>
    <name type="synonym">Lychnis saponaria</name>
    <dbReference type="NCBI Taxonomy" id="3572"/>
    <lineage>
        <taxon>Eukaryota</taxon>
        <taxon>Viridiplantae</taxon>
        <taxon>Streptophyta</taxon>
        <taxon>Embryophyta</taxon>
        <taxon>Tracheophyta</taxon>
        <taxon>Spermatophyta</taxon>
        <taxon>Magnoliopsida</taxon>
        <taxon>eudicotyledons</taxon>
        <taxon>Gunneridae</taxon>
        <taxon>Pentapetalae</taxon>
        <taxon>Caryophyllales</taxon>
        <taxon>Caryophyllaceae</taxon>
        <taxon>Caryophylleae</taxon>
        <taxon>Saponaria</taxon>
    </lineage>
</organism>
<feature type="region of interest" description="Disordered" evidence="1">
    <location>
        <begin position="32"/>
        <end position="72"/>
    </location>
</feature>
<sequence>MLDHRLPIINKPSRSDEMIEPEQQLRLAHEVGAYFESIKPKRPTKPSRSEPDPDASLTRDQAYSEPIPELQRLNDLKSQSQVVLSMDEGVGVVQEEFVETEYYRQLETVDKQHHTTGTGFIKIERGNEKGQNNELQRLSAHGGTFAGNGIKSNPATNDWTPSSDGDDQYRCVSDKPSRSG</sequence>
<dbReference type="Proteomes" id="UP001443914">
    <property type="component" value="Unassembled WGS sequence"/>
</dbReference>
<dbReference type="EMBL" id="JBDFQZ010000006">
    <property type="protein sequence ID" value="KAK9713586.1"/>
    <property type="molecule type" value="Genomic_DNA"/>
</dbReference>
<reference evidence="2" key="1">
    <citation type="submission" date="2024-03" db="EMBL/GenBank/DDBJ databases">
        <title>WGS assembly of Saponaria officinalis var. Norfolk2.</title>
        <authorList>
            <person name="Jenkins J."/>
            <person name="Shu S."/>
            <person name="Grimwood J."/>
            <person name="Barry K."/>
            <person name="Goodstein D."/>
            <person name="Schmutz J."/>
            <person name="Leebens-Mack J."/>
            <person name="Osbourn A."/>
        </authorList>
    </citation>
    <scope>NUCLEOTIDE SEQUENCE [LARGE SCALE GENOMIC DNA]</scope>
    <source>
        <strain evidence="2">JIC</strain>
    </source>
</reference>
<protein>
    <recommendedName>
        <fullName evidence="4">Maternal effect embryo arrest 59</fullName>
    </recommendedName>
</protein>
<gene>
    <name evidence="2" type="ORF">RND81_06G037500</name>
</gene>
<evidence type="ECO:0008006" key="4">
    <source>
        <dbReference type="Google" id="ProtNLM"/>
    </source>
</evidence>
<feature type="region of interest" description="Disordered" evidence="1">
    <location>
        <begin position="1"/>
        <end position="20"/>
    </location>
</feature>
<proteinExistence type="predicted"/>
<dbReference type="AlphaFoldDB" id="A0AAW1K5K4"/>